<feature type="domain" description="LysM" evidence="1">
    <location>
        <begin position="165"/>
        <end position="212"/>
    </location>
</feature>
<dbReference type="Gene3D" id="3.10.350.10">
    <property type="entry name" value="LysM domain"/>
    <property type="match status" value="1"/>
</dbReference>
<dbReference type="RefSeq" id="WP_229703820.1">
    <property type="nucleotide sequence ID" value="NZ_BMMM01000030.1"/>
</dbReference>
<reference evidence="2 3" key="1">
    <citation type="journal article" date="2014" name="Int. J. Syst. Evol. Microbiol.">
        <title>Complete genome sequence of Corynebacterium casei LMG S-19264T (=DSM 44701T), isolated from a smear-ripened cheese.</title>
        <authorList>
            <consortium name="US DOE Joint Genome Institute (JGI-PGF)"/>
            <person name="Walter F."/>
            <person name="Albersmeier A."/>
            <person name="Kalinowski J."/>
            <person name="Ruckert C."/>
        </authorList>
    </citation>
    <scope>NUCLEOTIDE SEQUENCE [LARGE SCALE GENOMIC DNA]</scope>
    <source>
        <strain evidence="2 3">CGMCC 4.7111</strain>
    </source>
</reference>
<accession>A0A918DA51</accession>
<dbReference type="PROSITE" id="PS51782">
    <property type="entry name" value="LYSM"/>
    <property type="match status" value="1"/>
</dbReference>
<dbReference type="EMBL" id="BMMM01000030">
    <property type="protein sequence ID" value="GGN94480.1"/>
    <property type="molecule type" value="Genomic_DNA"/>
</dbReference>
<comment type="caution">
    <text evidence="2">The sequence shown here is derived from an EMBL/GenBank/DDBJ whole genome shotgun (WGS) entry which is preliminary data.</text>
</comment>
<evidence type="ECO:0000313" key="2">
    <source>
        <dbReference type="EMBL" id="GGN94480.1"/>
    </source>
</evidence>
<protein>
    <recommendedName>
        <fullName evidence="1">LysM domain-containing protein</fullName>
    </recommendedName>
</protein>
<gene>
    <name evidence="2" type="ORF">GCM10011579_094020</name>
</gene>
<dbReference type="InterPro" id="IPR018392">
    <property type="entry name" value="LysM"/>
</dbReference>
<evidence type="ECO:0000259" key="1">
    <source>
        <dbReference type="PROSITE" id="PS51782"/>
    </source>
</evidence>
<dbReference type="InterPro" id="IPR036779">
    <property type="entry name" value="LysM_dom_sf"/>
</dbReference>
<dbReference type="Pfam" id="PF01476">
    <property type="entry name" value="LysM"/>
    <property type="match status" value="1"/>
</dbReference>
<dbReference type="AlphaFoldDB" id="A0A918DA51"/>
<dbReference type="Proteomes" id="UP000600365">
    <property type="component" value="Unassembled WGS sequence"/>
</dbReference>
<evidence type="ECO:0000313" key="3">
    <source>
        <dbReference type="Proteomes" id="UP000600365"/>
    </source>
</evidence>
<name>A0A918DA51_9ACTN</name>
<dbReference type="SMART" id="SM00257">
    <property type="entry name" value="LysM"/>
    <property type="match status" value="1"/>
</dbReference>
<dbReference type="InterPro" id="IPR045361">
    <property type="entry name" value="CIS_tube_prot_N"/>
</dbReference>
<dbReference type="Pfam" id="PF19266">
    <property type="entry name" value="CIS_tube"/>
    <property type="match status" value="1"/>
</dbReference>
<proteinExistence type="predicted"/>
<sequence length="227" mass="24826">MPMKQLTITPLDGNGRARTSRTVTVAYNPEEFSVSKDNNFAVQGIPGLGSPLVQFVNGNQRTLDVELFFDTYDTTSANKQDVRELTAQVTDLMELDPELHAPPVLAVAMAGFRFTGVLSRAQQRFLLLMPSGKPVRARVNCTFIEYKEPARAAAEANLQTADYSKVHTVLPGETLSSIAAARYDDPALWRPLALANGLTDPRALRPGQTLLVPALPFTDPRTMEVLA</sequence>
<dbReference type="CDD" id="cd00118">
    <property type="entry name" value="LysM"/>
    <property type="match status" value="1"/>
</dbReference>
<keyword evidence="3" id="KW-1185">Reference proteome</keyword>
<organism evidence="2 3">
    <name type="scientific">Streptomyces albiflavescens</name>
    <dbReference type="NCBI Taxonomy" id="1623582"/>
    <lineage>
        <taxon>Bacteria</taxon>
        <taxon>Bacillati</taxon>
        <taxon>Actinomycetota</taxon>
        <taxon>Actinomycetes</taxon>
        <taxon>Kitasatosporales</taxon>
        <taxon>Streptomycetaceae</taxon>
        <taxon>Streptomyces</taxon>
    </lineage>
</organism>
<dbReference type="SUPFAM" id="SSF54106">
    <property type="entry name" value="LysM domain"/>
    <property type="match status" value="1"/>
</dbReference>